<evidence type="ECO:0000313" key="1">
    <source>
        <dbReference type="EMBL" id="MBL1076739.1"/>
    </source>
</evidence>
<dbReference type="RefSeq" id="WP_201949280.1">
    <property type="nucleotide sequence ID" value="NZ_JAERRJ010000007.1"/>
</dbReference>
<gene>
    <name evidence="1" type="ORF">JK358_20275</name>
</gene>
<sequence>MHRTHWLPDRPVQSSTSRQVRDRLFFATATPPENDSEVWTLVATGLPGELSCTVRAQSMEQAEAEARTRIADLMAVHPGSVELMVHVTTTPAEAERFRAMTESIVSEWSELLERLADTEY</sequence>
<organism evidence="1 2">
    <name type="scientific">Nocardia acididurans</name>
    <dbReference type="NCBI Taxonomy" id="2802282"/>
    <lineage>
        <taxon>Bacteria</taxon>
        <taxon>Bacillati</taxon>
        <taxon>Actinomycetota</taxon>
        <taxon>Actinomycetes</taxon>
        <taxon>Mycobacteriales</taxon>
        <taxon>Nocardiaceae</taxon>
        <taxon>Nocardia</taxon>
    </lineage>
</organism>
<dbReference type="Proteomes" id="UP000602198">
    <property type="component" value="Unassembled WGS sequence"/>
</dbReference>
<dbReference type="EMBL" id="JAERRJ010000007">
    <property type="protein sequence ID" value="MBL1076739.1"/>
    <property type="molecule type" value="Genomic_DNA"/>
</dbReference>
<proteinExistence type="predicted"/>
<evidence type="ECO:0000313" key="2">
    <source>
        <dbReference type="Proteomes" id="UP000602198"/>
    </source>
</evidence>
<comment type="caution">
    <text evidence="1">The sequence shown here is derived from an EMBL/GenBank/DDBJ whole genome shotgun (WGS) entry which is preliminary data.</text>
</comment>
<protein>
    <submittedName>
        <fullName evidence="1">Uncharacterized protein</fullName>
    </submittedName>
</protein>
<accession>A0ABS1M849</accession>
<name>A0ABS1M849_9NOCA</name>
<reference evidence="1 2" key="1">
    <citation type="submission" date="2021-01" db="EMBL/GenBank/DDBJ databases">
        <title>WGS of actinomycetes isolated from Thailand.</title>
        <authorList>
            <person name="Thawai C."/>
        </authorList>
    </citation>
    <scope>NUCLEOTIDE SEQUENCE [LARGE SCALE GENOMIC DNA]</scope>
    <source>
        <strain evidence="1 2">LPG 2</strain>
    </source>
</reference>
<keyword evidence="2" id="KW-1185">Reference proteome</keyword>